<feature type="transmembrane region" description="Helical" evidence="1">
    <location>
        <begin position="122"/>
        <end position="141"/>
    </location>
</feature>
<feature type="transmembrane region" description="Helical" evidence="1">
    <location>
        <begin position="12"/>
        <end position="33"/>
    </location>
</feature>
<feature type="transmembrane region" description="Helical" evidence="1">
    <location>
        <begin position="88"/>
        <end position="107"/>
    </location>
</feature>
<sequence>MFLQDMSNREKSLWSKVLLDVIIALYFFPEVFAMDGGMAANVDEISFLIGSVIVIAIVGSIVIYWLLDAGKAEKKDERDYQFEARSYLVGYAVMLTAVSIFIGHIILNELTIRLFNFQYEDLTSLQIVIYLLLSLTLAEFFKDATKLFYYRRGY</sequence>
<feature type="transmembrane region" description="Helical" evidence="1">
    <location>
        <begin position="45"/>
        <end position="67"/>
    </location>
</feature>
<evidence type="ECO:0000313" key="2">
    <source>
        <dbReference type="EMBL" id="VAV94676.1"/>
    </source>
</evidence>
<keyword evidence="1" id="KW-0812">Transmembrane</keyword>
<keyword evidence="1" id="KW-1133">Transmembrane helix</keyword>
<organism evidence="2">
    <name type="scientific">hydrothermal vent metagenome</name>
    <dbReference type="NCBI Taxonomy" id="652676"/>
    <lineage>
        <taxon>unclassified sequences</taxon>
        <taxon>metagenomes</taxon>
        <taxon>ecological metagenomes</taxon>
    </lineage>
</organism>
<keyword evidence="1" id="KW-0472">Membrane</keyword>
<name>A0A3B0S1H8_9ZZZZ</name>
<gene>
    <name evidence="2" type="ORF">MNBD_ALPHA02-1755</name>
</gene>
<dbReference type="AlphaFoldDB" id="A0A3B0S1H8"/>
<evidence type="ECO:0000256" key="1">
    <source>
        <dbReference type="SAM" id="Phobius"/>
    </source>
</evidence>
<dbReference type="EMBL" id="UOED01000093">
    <property type="protein sequence ID" value="VAV94676.1"/>
    <property type="molecule type" value="Genomic_DNA"/>
</dbReference>
<reference evidence="2" key="1">
    <citation type="submission" date="2018-06" db="EMBL/GenBank/DDBJ databases">
        <authorList>
            <person name="Zhirakovskaya E."/>
        </authorList>
    </citation>
    <scope>NUCLEOTIDE SEQUENCE</scope>
</reference>
<proteinExistence type="predicted"/>
<protein>
    <submittedName>
        <fullName evidence="2">Uncharacterized protein</fullName>
    </submittedName>
</protein>
<accession>A0A3B0S1H8</accession>